<dbReference type="GO" id="GO:0005634">
    <property type="term" value="C:nucleus"/>
    <property type="evidence" value="ECO:0007669"/>
    <property type="project" value="TreeGrafter"/>
</dbReference>
<dbReference type="Proteomes" id="UP000602510">
    <property type="component" value="Unassembled WGS sequence"/>
</dbReference>
<feature type="domain" description="Crossover junction endonuclease MUS81-like HHH" evidence="2">
    <location>
        <begin position="131"/>
        <end position="200"/>
    </location>
</feature>
<comment type="caution">
    <text evidence="3">The sequence shown here is derived from an EMBL/GenBank/DDBJ whole genome shotgun (WGS) entry which is preliminary data.</text>
</comment>
<dbReference type="PANTHER" id="PTHR11276:SF28">
    <property type="entry name" value="DNA POLYMERASE LAMBDA"/>
    <property type="match status" value="1"/>
</dbReference>
<protein>
    <submittedName>
        <fullName evidence="3">Helix-hairpin-helix motif-containing protein 8</fullName>
    </submittedName>
</protein>
<evidence type="ECO:0000256" key="1">
    <source>
        <dbReference type="SAM" id="MobiDB-lite"/>
    </source>
</evidence>
<keyword evidence="4" id="KW-1185">Reference proteome</keyword>
<evidence type="ECO:0000313" key="4">
    <source>
        <dbReference type="Proteomes" id="UP000602510"/>
    </source>
</evidence>
<dbReference type="EMBL" id="WSZM01000131">
    <property type="protein sequence ID" value="KAF4041083.1"/>
    <property type="molecule type" value="Genomic_DNA"/>
</dbReference>
<dbReference type="PANTHER" id="PTHR11276">
    <property type="entry name" value="DNA POLYMERASE TYPE-X FAMILY MEMBER"/>
    <property type="match status" value="1"/>
</dbReference>
<dbReference type="Pfam" id="PF14716">
    <property type="entry name" value="HHH_8"/>
    <property type="match status" value="1"/>
</dbReference>
<evidence type="ECO:0000259" key="2">
    <source>
        <dbReference type="Pfam" id="PF14716"/>
    </source>
</evidence>
<feature type="region of interest" description="Disordered" evidence="1">
    <location>
        <begin position="69"/>
        <end position="115"/>
    </location>
</feature>
<dbReference type="GO" id="GO:0006303">
    <property type="term" value="P:double-strand break repair via nonhomologous end joining"/>
    <property type="evidence" value="ECO:0007669"/>
    <property type="project" value="TreeGrafter"/>
</dbReference>
<dbReference type="SUPFAM" id="SSF47802">
    <property type="entry name" value="DNA polymerase beta, N-terminal domain-like"/>
    <property type="match status" value="2"/>
</dbReference>
<proteinExistence type="predicted"/>
<feature type="region of interest" description="Disordered" evidence="1">
    <location>
        <begin position="398"/>
        <end position="421"/>
    </location>
</feature>
<dbReference type="AlphaFoldDB" id="A0A833SXB6"/>
<dbReference type="GO" id="GO:0003677">
    <property type="term" value="F:DNA binding"/>
    <property type="evidence" value="ECO:0007669"/>
    <property type="project" value="InterPro"/>
</dbReference>
<accession>A0A833SXB6</accession>
<dbReference type="InterPro" id="IPR022312">
    <property type="entry name" value="DNA_pol_X"/>
</dbReference>
<gene>
    <name evidence="3" type="ORF">GN244_ATG06613</name>
</gene>
<dbReference type="GO" id="GO:0003887">
    <property type="term" value="F:DNA-directed DNA polymerase activity"/>
    <property type="evidence" value="ECO:0007669"/>
    <property type="project" value="InterPro"/>
</dbReference>
<evidence type="ECO:0000313" key="3">
    <source>
        <dbReference type="EMBL" id="KAF4041083.1"/>
    </source>
</evidence>
<sequence>MVDEDFTQLYQHLDNLREGCKRGGVSLPESIYDASAEILKALSASHGDEEGAMELLVAKFKRGAKREHAATAKARETERAIGDAGEETPVDLEEDEVGDENIAANEGEEPPRKVSRLTEDVRKEPAAVFSNQVIVNTFADYGEQQLHQGHTGTGVTHLRAACAIRDYPRAIESGTEARAVPLVGSKMATQIEQLLSSGKLEDKLKLDDVEKHTLPELVHEVHETRAKCSENQILVDELSKFGEHELNFRSVSKGMTHLRAARELQLTNQVVSSGDQARREVPLVGATIADKIDQILKYGRIVKDIPVAGRNIQPELIVEERAVRPENQFLVDALVDYGSSHSHSGHAGKGVAHLRAAMAIRDSDIVVTSGKQAAESIKYVGAQIGAKIDQLLEHGHADTDDEVDDQDDQGSEFGVREPSGTPRIVHEVRSKQARVEGNQKIVDALSDRGEMQLAQCHTGQGTASMRAACRLRDTAELVTSGTVAQALGCIGNKVATFIDALTCQSPDEAEDITEVAEK</sequence>
<dbReference type="Gene3D" id="1.10.150.110">
    <property type="entry name" value="DNA polymerase beta, N-terminal domain-like"/>
    <property type="match status" value="4"/>
</dbReference>
<organism evidence="3 4">
    <name type="scientific">Phytophthora infestans</name>
    <name type="common">Potato late blight agent</name>
    <name type="synonym">Botrytis infestans</name>
    <dbReference type="NCBI Taxonomy" id="4787"/>
    <lineage>
        <taxon>Eukaryota</taxon>
        <taxon>Sar</taxon>
        <taxon>Stramenopiles</taxon>
        <taxon>Oomycota</taxon>
        <taxon>Peronosporomycetes</taxon>
        <taxon>Peronosporales</taxon>
        <taxon>Peronosporaceae</taxon>
        <taxon>Phytophthora</taxon>
    </lineage>
</organism>
<dbReference type="InterPro" id="IPR027421">
    <property type="entry name" value="DNA_pol_lamdba_lyase_dom_sf"/>
</dbReference>
<dbReference type="InterPro" id="IPR010996">
    <property type="entry name" value="HHH_MUS81"/>
</dbReference>
<reference evidence="3" key="1">
    <citation type="submission" date="2020-04" db="EMBL/GenBank/DDBJ databases">
        <title>Hybrid Assembly of Korean Phytophthora infestans isolates.</title>
        <authorList>
            <person name="Prokchorchik M."/>
            <person name="Lee Y."/>
            <person name="Seo J."/>
            <person name="Cho J.-H."/>
            <person name="Park Y.-E."/>
            <person name="Jang D.-C."/>
            <person name="Im J.-S."/>
            <person name="Choi J.-G."/>
            <person name="Park H.-J."/>
            <person name="Lee G.-B."/>
            <person name="Lee Y.-G."/>
            <person name="Hong S.-Y."/>
            <person name="Cho K."/>
            <person name="Sohn K.H."/>
        </authorList>
    </citation>
    <scope>NUCLEOTIDE SEQUENCE</scope>
    <source>
        <strain evidence="3">KR_1_A1</strain>
    </source>
</reference>
<name>A0A833SXB6_PHYIN</name>
<feature type="compositionally biased region" description="Acidic residues" evidence="1">
    <location>
        <begin position="399"/>
        <end position="410"/>
    </location>
</feature>
<feature type="compositionally biased region" description="Acidic residues" evidence="1">
    <location>
        <begin position="84"/>
        <end position="99"/>
    </location>
</feature>
<feature type="compositionally biased region" description="Basic and acidic residues" evidence="1">
    <location>
        <begin position="69"/>
        <end position="81"/>
    </location>
</feature>